<evidence type="ECO:0000313" key="2">
    <source>
        <dbReference type="Proteomes" id="UP000629287"/>
    </source>
</evidence>
<organism evidence="1 2">
    <name type="scientific">Streptomyces stelliscabiei</name>
    <dbReference type="NCBI Taxonomy" id="146820"/>
    <lineage>
        <taxon>Bacteria</taxon>
        <taxon>Bacillati</taxon>
        <taxon>Actinomycetota</taxon>
        <taxon>Actinomycetes</taxon>
        <taxon>Kitasatosporales</taxon>
        <taxon>Streptomycetaceae</taxon>
        <taxon>Streptomyces</taxon>
    </lineage>
</organism>
<protein>
    <submittedName>
        <fullName evidence="1">Uncharacterized protein</fullName>
    </submittedName>
</protein>
<evidence type="ECO:0000313" key="1">
    <source>
        <dbReference type="EMBL" id="MBE1594146.1"/>
    </source>
</evidence>
<reference evidence="1 2" key="1">
    <citation type="submission" date="2020-10" db="EMBL/GenBank/DDBJ databases">
        <title>Sequencing the genomes of 1000 actinobacteria strains.</title>
        <authorList>
            <person name="Klenk H.-P."/>
        </authorList>
    </citation>
    <scope>NUCLEOTIDE SEQUENCE [LARGE SCALE GENOMIC DNA]</scope>
    <source>
        <strain evidence="1 2">DSM 41803</strain>
    </source>
</reference>
<proteinExistence type="predicted"/>
<gene>
    <name evidence="1" type="ORF">H4687_000275</name>
</gene>
<sequence>MSTTTAHAPVHGRRLLTGYFAALGVVMAVWGARMPAVQQAADLC</sequence>
<dbReference type="AlphaFoldDB" id="A0A8I0NV60"/>
<name>A0A8I0NV60_9ACTN</name>
<dbReference type="RefSeq" id="WP_264086495.1">
    <property type="nucleotide sequence ID" value="NZ_JADBGF010000001.1"/>
</dbReference>
<keyword evidence="2" id="KW-1185">Reference proteome</keyword>
<comment type="caution">
    <text evidence="1">The sequence shown here is derived from an EMBL/GenBank/DDBJ whole genome shotgun (WGS) entry which is preliminary data.</text>
</comment>
<dbReference type="EMBL" id="JADBGF010000001">
    <property type="protein sequence ID" value="MBE1594146.1"/>
    <property type="molecule type" value="Genomic_DNA"/>
</dbReference>
<accession>A0A8I0NV60</accession>
<dbReference type="GeneID" id="86833842"/>
<dbReference type="Proteomes" id="UP000629287">
    <property type="component" value="Unassembled WGS sequence"/>
</dbReference>